<accession>A0AAP2UNX8</accession>
<proteinExistence type="predicted"/>
<protein>
    <submittedName>
        <fullName evidence="1">Uncharacterized protein</fullName>
    </submittedName>
</protein>
<evidence type="ECO:0000313" key="2">
    <source>
        <dbReference type="Proteomes" id="UP001203972"/>
    </source>
</evidence>
<sequence length="54" mass="5653">MDNAPKIAVLVVLALVVGAIFITTSKSYSQNVSDKTVDQTNSLFNSTEVPTPGA</sequence>
<dbReference type="EMBL" id="JAKTMA010000017">
    <property type="protein sequence ID" value="MCR0233285.1"/>
    <property type="molecule type" value="Genomic_DNA"/>
</dbReference>
<gene>
    <name evidence="1" type="ORF">MKC95_10965</name>
</gene>
<comment type="caution">
    <text evidence="1">The sequence shown here is derived from an EMBL/GenBank/DDBJ whole genome shotgun (WGS) entry which is preliminary data.</text>
</comment>
<organism evidence="1 2">
    <name type="scientific">Clostridium innocuum</name>
    <dbReference type="NCBI Taxonomy" id="1522"/>
    <lineage>
        <taxon>Bacteria</taxon>
        <taxon>Bacillati</taxon>
        <taxon>Bacillota</taxon>
        <taxon>Clostridia</taxon>
        <taxon>Eubacteriales</taxon>
        <taxon>Clostridiaceae</taxon>
        <taxon>Clostridium</taxon>
    </lineage>
</organism>
<name>A0AAP2UNX8_CLOIN</name>
<reference evidence="1" key="1">
    <citation type="journal article" date="2022" name="Clin. Infect. Dis.">
        <title>Association between Clostridium innocuum and antibiotic-associated diarrhea in adults and children: A cross-sectional study and comparative genomics analysis.</title>
        <authorList>
            <person name="Cherny K.E."/>
            <person name="Muscat E.B."/>
            <person name="Balaji A."/>
            <person name="Mukherjee J."/>
            <person name="Ozer E.A."/>
            <person name="Angarone M.P."/>
            <person name="Hauser A.R."/>
            <person name="Sichel J.S."/>
            <person name="Amponsah E."/>
            <person name="Kociolek L.K."/>
        </authorList>
    </citation>
    <scope>NUCLEOTIDE SEQUENCE</scope>
    <source>
        <strain evidence="1">NU1-AC-029v</strain>
    </source>
</reference>
<dbReference type="AlphaFoldDB" id="A0AAP2UNX8"/>
<dbReference type="Proteomes" id="UP001203972">
    <property type="component" value="Unassembled WGS sequence"/>
</dbReference>
<dbReference type="RefSeq" id="WP_002611834.1">
    <property type="nucleotide sequence ID" value="NZ_JBPFKS010000019.1"/>
</dbReference>
<evidence type="ECO:0000313" key="1">
    <source>
        <dbReference type="EMBL" id="MCR0233285.1"/>
    </source>
</evidence>